<dbReference type="Gene3D" id="1.10.287.1060">
    <property type="entry name" value="ESAT-6-like"/>
    <property type="match status" value="1"/>
</dbReference>
<reference evidence="4 5" key="1">
    <citation type="submission" date="2016-11" db="EMBL/GenBank/DDBJ databases">
        <authorList>
            <person name="Jaros S."/>
            <person name="Januszkiewicz K."/>
            <person name="Wedrychowicz H."/>
        </authorList>
    </citation>
    <scope>NUCLEOTIDE SEQUENCE [LARGE SCALE GENOMIC DNA]</scope>
    <source>
        <strain evidence="4 5">CGMCC 4.5723</strain>
    </source>
</reference>
<proteinExistence type="inferred from homology"/>
<dbReference type="InterPro" id="IPR036689">
    <property type="entry name" value="ESAT-6-like_sf"/>
</dbReference>
<dbReference type="AlphaFoldDB" id="A0A1M6V0B3"/>
<dbReference type="RefSeq" id="WP_073383978.1">
    <property type="nucleotide sequence ID" value="NZ_FQZK01000031.1"/>
</dbReference>
<dbReference type="InterPro" id="IPR010310">
    <property type="entry name" value="T7SS_ESAT-6-like"/>
</dbReference>
<comment type="similarity">
    <text evidence="1">Belongs to the WXG100 family.</text>
</comment>
<dbReference type="EMBL" id="FQZK01000031">
    <property type="protein sequence ID" value="SHK74893.1"/>
    <property type="molecule type" value="Genomic_DNA"/>
</dbReference>
<dbReference type="Pfam" id="PF06013">
    <property type="entry name" value="WXG100"/>
    <property type="match status" value="1"/>
</dbReference>
<name>A0A1M6V0B3_9ACTN</name>
<dbReference type="Proteomes" id="UP000184452">
    <property type="component" value="Unassembled WGS sequence"/>
</dbReference>
<dbReference type="SUPFAM" id="SSF140453">
    <property type="entry name" value="EsxAB dimer-like"/>
    <property type="match status" value="1"/>
</dbReference>
<evidence type="ECO:0000313" key="4">
    <source>
        <dbReference type="EMBL" id="SHK74893.1"/>
    </source>
</evidence>
<evidence type="ECO:0000256" key="3">
    <source>
        <dbReference type="SAM" id="MobiDB-lite"/>
    </source>
</evidence>
<feature type="compositionally biased region" description="Basic and acidic residues" evidence="3">
    <location>
        <begin position="87"/>
        <end position="98"/>
    </location>
</feature>
<organism evidence="4 5">
    <name type="scientific">Nocardiopsis flavescens</name>
    <dbReference type="NCBI Taxonomy" id="758803"/>
    <lineage>
        <taxon>Bacteria</taxon>
        <taxon>Bacillati</taxon>
        <taxon>Actinomycetota</taxon>
        <taxon>Actinomycetes</taxon>
        <taxon>Streptosporangiales</taxon>
        <taxon>Nocardiopsidaceae</taxon>
        <taxon>Nocardiopsis</taxon>
    </lineage>
</organism>
<keyword evidence="5" id="KW-1185">Reference proteome</keyword>
<evidence type="ECO:0000313" key="5">
    <source>
        <dbReference type="Proteomes" id="UP000184452"/>
    </source>
</evidence>
<evidence type="ECO:0000256" key="2">
    <source>
        <dbReference type="SAM" id="Coils"/>
    </source>
</evidence>
<dbReference type="NCBIfam" id="TIGR03930">
    <property type="entry name" value="WXG100_ESAT6"/>
    <property type="match status" value="1"/>
</dbReference>
<protein>
    <recommendedName>
        <fullName evidence="1">ESAT-6-like protein</fullName>
    </recommendedName>
</protein>
<keyword evidence="2" id="KW-0175">Coiled coil</keyword>
<dbReference type="STRING" id="758803.SAMN05421803_1313"/>
<feature type="coiled-coil region" evidence="2">
    <location>
        <begin position="15"/>
        <end position="49"/>
    </location>
</feature>
<dbReference type="OrthoDB" id="3429226at2"/>
<sequence>MSGFHVNFNAMGQGAIDLQQETTEVSNALNDLQQQMAAVRSDLEGATAESYDVAMQNWALNLEDMRTLLNGAQVALGNMGDNYGTTDNREANEWRNLA</sequence>
<accession>A0A1M6V0B3</accession>
<feature type="region of interest" description="Disordered" evidence="3">
    <location>
        <begin position="79"/>
        <end position="98"/>
    </location>
</feature>
<gene>
    <name evidence="4" type="ORF">SAMN05421803_1313</name>
</gene>
<evidence type="ECO:0000256" key="1">
    <source>
        <dbReference type="RuleBase" id="RU362001"/>
    </source>
</evidence>